<comment type="caution">
    <text evidence="3">The sequence shown here is derived from an EMBL/GenBank/DDBJ whole genome shotgun (WGS) entry which is preliminary data.</text>
</comment>
<evidence type="ECO:0000256" key="1">
    <source>
        <dbReference type="SAM" id="MobiDB-lite"/>
    </source>
</evidence>
<organism evidence="3 4">
    <name type="scientific">Phytophthora palmivora</name>
    <dbReference type="NCBI Taxonomy" id="4796"/>
    <lineage>
        <taxon>Eukaryota</taxon>
        <taxon>Sar</taxon>
        <taxon>Stramenopiles</taxon>
        <taxon>Oomycota</taxon>
        <taxon>Peronosporomycetes</taxon>
        <taxon>Peronosporales</taxon>
        <taxon>Peronosporaceae</taxon>
        <taxon>Phytophthora</taxon>
    </lineage>
</organism>
<evidence type="ECO:0000313" key="3">
    <source>
        <dbReference type="EMBL" id="POM68229.1"/>
    </source>
</evidence>
<evidence type="ECO:0000313" key="2">
    <source>
        <dbReference type="EMBL" id="POM68080.1"/>
    </source>
</evidence>
<keyword evidence="3" id="KW-0418">Kinase</keyword>
<evidence type="ECO:0000313" key="4">
    <source>
        <dbReference type="Proteomes" id="UP000237271"/>
    </source>
</evidence>
<proteinExistence type="predicted"/>
<dbReference type="OrthoDB" id="635774at2759"/>
<dbReference type="EMBL" id="NCKW01008322">
    <property type="protein sequence ID" value="POM68229.1"/>
    <property type="molecule type" value="Genomic_DNA"/>
</dbReference>
<protein>
    <submittedName>
        <fullName evidence="3">Protein kinase</fullName>
    </submittedName>
</protein>
<feature type="region of interest" description="Disordered" evidence="1">
    <location>
        <begin position="1"/>
        <end position="25"/>
    </location>
</feature>
<gene>
    <name evidence="3" type="ORF">PHPALM_15636</name>
    <name evidence="2" type="ORF">PHPALM_15803</name>
</gene>
<name>A0A2P4XRV9_9STRA</name>
<sequence>MEESISTGKLISHDVDSQPSLAETDEFEDYGISGNWEDMESGVTTGMDVQSVNEDLELDLDETDSTAHVNFESGWGSTRSSVVII</sequence>
<keyword evidence="3" id="KW-0808">Transferase</keyword>
<keyword evidence="4" id="KW-1185">Reference proteome</keyword>
<reference evidence="3 4" key="1">
    <citation type="journal article" date="2017" name="Genome Biol. Evol.">
        <title>Phytophthora megakarya and P. palmivora, closely related causal agents of cacao black pod rot, underwent increases in genome sizes and gene numbers by different mechanisms.</title>
        <authorList>
            <person name="Ali S.S."/>
            <person name="Shao J."/>
            <person name="Lary D.J."/>
            <person name="Kronmiller B."/>
            <person name="Shen D."/>
            <person name="Strem M.D."/>
            <person name="Amoako-Attah I."/>
            <person name="Akrofi A.Y."/>
            <person name="Begoude B.A."/>
            <person name="Ten Hoopen G.M."/>
            <person name="Coulibaly K."/>
            <person name="Kebe B.I."/>
            <person name="Melnick R.L."/>
            <person name="Guiltinan M.J."/>
            <person name="Tyler B.M."/>
            <person name="Meinhardt L.W."/>
            <person name="Bailey B.A."/>
        </authorList>
    </citation>
    <scope>NUCLEOTIDE SEQUENCE [LARGE SCALE GENOMIC DNA]</scope>
    <source>
        <strain evidence="4">sbr112.9</strain>
        <strain evidence="3">Sbr112.9</strain>
    </source>
</reference>
<dbReference type="AlphaFoldDB" id="A0A2P4XRV9"/>
<dbReference type="GO" id="GO:0016301">
    <property type="term" value="F:kinase activity"/>
    <property type="evidence" value="ECO:0007669"/>
    <property type="project" value="UniProtKB-KW"/>
</dbReference>
<dbReference type="Proteomes" id="UP000237271">
    <property type="component" value="Unassembled WGS sequence"/>
</dbReference>
<reference evidence="3" key="2">
    <citation type="submission" date="2017-04" db="EMBL/GenBank/DDBJ databases">
        <authorList>
            <person name="Ali S."/>
            <person name="Shao J."/>
            <person name="Larry D.J."/>
            <person name="Kronmiller B."/>
            <person name="Shen D."/>
            <person name="Strem M.D."/>
            <person name="Melnick R.L."/>
            <person name="Guiltinan M.J."/>
            <person name="Tyler B.M."/>
            <person name="Meinhardt L.W."/>
            <person name="Bailey B.A."/>
        </authorList>
    </citation>
    <scope>NUCLEOTIDE SEQUENCE</scope>
    <source>
        <strain evidence="3">Sbr112.9</strain>
        <tissue evidence="3">Mycelia</tissue>
    </source>
</reference>
<dbReference type="EMBL" id="NCKW01008419">
    <property type="protein sequence ID" value="POM68080.1"/>
    <property type="molecule type" value="Genomic_DNA"/>
</dbReference>
<accession>A0A2P4XRV9</accession>